<sequence>MATLNLNIEYLIYSRKEHLKDFDCYGCKVSFNDQDLNDNNFILGVSDYSNEIIKEGGNPLDQRPVCYKVVMRLKGAEHKKCPKVERCEECFGRYRTEEMRQSAKDKSWYCLKTCWADHSELRRDATAENFNDTGATFDDYIKEAVECCDCNYKTLEGIKEYSR</sequence>
<dbReference type="EMBL" id="CAJVQC010008830">
    <property type="protein sequence ID" value="CAG8597278.1"/>
    <property type="molecule type" value="Genomic_DNA"/>
</dbReference>
<evidence type="ECO:0000313" key="1">
    <source>
        <dbReference type="EMBL" id="CAG8597278.1"/>
    </source>
</evidence>
<keyword evidence="2" id="KW-1185">Reference proteome</keyword>
<accession>A0ACA9MNH8</accession>
<reference evidence="1" key="1">
    <citation type="submission" date="2021-06" db="EMBL/GenBank/DDBJ databases">
        <authorList>
            <person name="Kallberg Y."/>
            <person name="Tangrot J."/>
            <person name="Rosling A."/>
        </authorList>
    </citation>
    <scope>NUCLEOTIDE SEQUENCE</scope>
    <source>
        <strain evidence="1">MA461A</strain>
    </source>
</reference>
<evidence type="ECO:0000313" key="2">
    <source>
        <dbReference type="Proteomes" id="UP000789920"/>
    </source>
</evidence>
<gene>
    <name evidence="1" type="ORF">RPERSI_LOCUS5779</name>
</gene>
<organism evidence="1 2">
    <name type="scientific">Racocetra persica</name>
    <dbReference type="NCBI Taxonomy" id="160502"/>
    <lineage>
        <taxon>Eukaryota</taxon>
        <taxon>Fungi</taxon>
        <taxon>Fungi incertae sedis</taxon>
        <taxon>Mucoromycota</taxon>
        <taxon>Glomeromycotina</taxon>
        <taxon>Glomeromycetes</taxon>
        <taxon>Diversisporales</taxon>
        <taxon>Gigasporaceae</taxon>
        <taxon>Racocetra</taxon>
    </lineage>
</organism>
<comment type="caution">
    <text evidence="1">The sequence shown here is derived from an EMBL/GenBank/DDBJ whole genome shotgun (WGS) entry which is preliminary data.</text>
</comment>
<proteinExistence type="predicted"/>
<name>A0ACA9MNH8_9GLOM</name>
<dbReference type="Proteomes" id="UP000789920">
    <property type="component" value="Unassembled WGS sequence"/>
</dbReference>
<protein>
    <submittedName>
        <fullName evidence="1">29227_t:CDS:1</fullName>
    </submittedName>
</protein>